<comment type="caution">
    <text evidence="1">The sequence shown here is derived from an EMBL/GenBank/DDBJ whole genome shotgun (WGS) entry which is preliminary data.</text>
</comment>
<evidence type="ECO:0000313" key="2">
    <source>
        <dbReference type="Proteomes" id="UP001303046"/>
    </source>
</evidence>
<accession>A0ABR1DDU6</accession>
<keyword evidence="2" id="KW-1185">Reference proteome</keyword>
<proteinExistence type="predicted"/>
<protein>
    <submittedName>
        <fullName evidence="1">Uncharacterized protein</fullName>
    </submittedName>
</protein>
<name>A0ABR1DDU6_NECAM</name>
<reference evidence="1 2" key="1">
    <citation type="submission" date="2023-08" db="EMBL/GenBank/DDBJ databases">
        <title>A Necator americanus chromosomal reference genome.</title>
        <authorList>
            <person name="Ilik V."/>
            <person name="Petrzelkova K.J."/>
            <person name="Pardy F."/>
            <person name="Fuh T."/>
            <person name="Niatou-Singa F.S."/>
            <person name="Gouil Q."/>
            <person name="Baker L."/>
            <person name="Ritchie M.E."/>
            <person name="Jex A.R."/>
            <person name="Gazzola D."/>
            <person name="Li H."/>
            <person name="Toshio Fujiwara R."/>
            <person name="Zhan B."/>
            <person name="Aroian R.V."/>
            <person name="Pafco B."/>
            <person name="Schwarz E.M."/>
        </authorList>
    </citation>
    <scope>NUCLEOTIDE SEQUENCE [LARGE SCALE GENOMIC DNA]</scope>
    <source>
        <strain evidence="1 2">Aroian</strain>
        <tissue evidence="1">Whole animal</tissue>
    </source>
</reference>
<sequence>MFRVFWHIGFISGVIELERHQAQCSYVNGSARSDVVEVASGIEVGPSRTAMKSGDSKAPSILIASAPLSAVYPTGLGLMS</sequence>
<gene>
    <name evidence="1" type="primary">Necator_chrIV.g14498</name>
    <name evidence="1" type="ORF">RB195_001204</name>
</gene>
<organism evidence="1 2">
    <name type="scientific">Necator americanus</name>
    <name type="common">Human hookworm</name>
    <dbReference type="NCBI Taxonomy" id="51031"/>
    <lineage>
        <taxon>Eukaryota</taxon>
        <taxon>Metazoa</taxon>
        <taxon>Ecdysozoa</taxon>
        <taxon>Nematoda</taxon>
        <taxon>Chromadorea</taxon>
        <taxon>Rhabditida</taxon>
        <taxon>Rhabditina</taxon>
        <taxon>Rhabditomorpha</taxon>
        <taxon>Strongyloidea</taxon>
        <taxon>Ancylostomatidae</taxon>
        <taxon>Bunostominae</taxon>
        <taxon>Necator</taxon>
    </lineage>
</organism>
<dbReference type="Proteomes" id="UP001303046">
    <property type="component" value="Unassembled WGS sequence"/>
</dbReference>
<evidence type="ECO:0000313" key="1">
    <source>
        <dbReference type="EMBL" id="KAK6748435.1"/>
    </source>
</evidence>
<dbReference type="EMBL" id="JAVFWL010000004">
    <property type="protein sequence ID" value="KAK6748435.1"/>
    <property type="molecule type" value="Genomic_DNA"/>
</dbReference>